<feature type="region of interest" description="Disordered" evidence="2">
    <location>
        <begin position="1103"/>
        <end position="1201"/>
    </location>
</feature>
<protein>
    <recommendedName>
        <fullName evidence="3">SWIM-type domain-containing protein</fullName>
    </recommendedName>
</protein>
<feature type="compositionally biased region" description="Polar residues" evidence="2">
    <location>
        <begin position="1137"/>
        <end position="1158"/>
    </location>
</feature>
<feature type="domain" description="SWIM-type" evidence="3">
    <location>
        <begin position="909"/>
        <end position="950"/>
    </location>
</feature>
<feature type="compositionally biased region" description="Low complexity" evidence="2">
    <location>
        <begin position="258"/>
        <end position="268"/>
    </location>
</feature>
<gene>
    <name evidence="4" type="ORF">NDU88_001811</name>
</gene>
<dbReference type="Pfam" id="PF19286">
    <property type="entry name" value="ZSWIM1-3_C"/>
    <property type="match status" value="1"/>
</dbReference>
<feature type="region of interest" description="Disordered" evidence="2">
    <location>
        <begin position="608"/>
        <end position="642"/>
    </location>
</feature>
<feature type="region of interest" description="Disordered" evidence="2">
    <location>
        <begin position="170"/>
        <end position="207"/>
    </location>
</feature>
<name>A0AAV7P868_PLEWA</name>
<dbReference type="EMBL" id="JANPWB010000011">
    <property type="protein sequence ID" value="KAJ1123340.1"/>
    <property type="molecule type" value="Genomic_DNA"/>
</dbReference>
<dbReference type="Proteomes" id="UP001066276">
    <property type="component" value="Chromosome 7"/>
</dbReference>
<evidence type="ECO:0000259" key="3">
    <source>
        <dbReference type="PROSITE" id="PS50966"/>
    </source>
</evidence>
<feature type="region of interest" description="Disordered" evidence="2">
    <location>
        <begin position="231"/>
        <end position="281"/>
    </location>
</feature>
<dbReference type="InterPro" id="IPR052579">
    <property type="entry name" value="Zinc_finger_SWIM"/>
</dbReference>
<feature type="region of interest" description="Disordered" evidence="2">
    <location>
        <begin position="657"/>
        <end position="690"/>
    </location>
</feature>
<dbReference type="GO" id="GO:0008270">
    <property type="term" value="F:zinc ion binding"/>
    <property type="evidence" value="ECO:0007669"/>
    <property type="project" value="UniProtKB-KW"/>
</dbReference>
<dbReference type="Pfam" id="PF04434">
    <property type="entry name" value="SWIM"/>
    <property type="match status" value="1"/>
</dbReference>
<feature type="compositionally biased region" description="Basic and acidic residues" evidence="2">
    <location>
        <begin position="231"/>
        <end position="257"/>
    </location>
</feature>
<dbReference type="Pfam" id="PF21599">
    <property type="entry name" value="ZSWIM3_N"/>
    <property type="match status" value="1"/>
</dbReference>
<sequence length="1201" mass="135829">MEVGSCFRDYDDFKESFVSFKKESKCQYGLRNCVTVRYYNRKNGTSIRDEITFTHVKFICVEPQSNNKKKRQLSNGCPAYLVLEYSEELDRLVIKEQNSSHVHNGLRDSLKGKQNSSIVHKISHQCRSSPTLKLPIWKLRQRPSVNYSLVKKRNCTGIHAGLGDLQIRKRATSTTEESTASHSSKVSQKSTKRRLLSKPPADPPAFKECKYNSTIAVGDTKIDTHIFSSIHEKSSEPVDNQVNKEHNSNHTPIDQKESLSGNVSSSSSECAPGPDKSQPQRILRKRQEQNLCLEATCNEETEKLLPSGNCPPSVEANTVSLPSKKKVSVFSLERVTNGIKELLRIDRGSLASFNVDTMENLDRLSFQTSKMCVLFTKFPESLLLHRVQSKSNHILYAFLVESKERIGKVVHFAVLKEENAESMSKMLNVFAQFNPEYWKIKVIFTDATFAHKSTLKEIFPAAQVLLSVYHIVQLIEKKVKAAPGIQEYLEMTLRDAVFSPSTENRKKLSRMLKHVLDPQFHQFIETHWISCEMLWYMHVKKGLHSCSIYMDSLQLITHKITSIFSKQPSLENSILYLVEYADCFNSRGLDNLNQGSLYSTKLIPKNVVPKKVGRKPKDSSRATSSPSPDVLPPKSSTRISSLPSSSVLLSKLAQLLPKSSPSLPRPEQPLQPKSQSEVQPEPESHLQSKQDYPMLAEPEATNLVKQKPLLPETDPVMPETKSLQPKREPLLLETLLPKTKPLLSESKYVLPKLEPFKWDPFLPKSSTQLPKLEPPPPEPEHVLPNLEPSLNKWDPLLEKFLSNTEPLLLQQEFMPPEWEPLHPKHEPLLPESVQLKLDTLLPKPECHQPKLLHSPVHALLPHLQLLTDDDSVLTALKETCTEVAYQLCLSEWEVVKKSSRVIKMCDASTSVKLIEDIEEVSRDCQTCSCYFNKRYQLPCRHILTVLHIHNRPLEDNMVCPRWQRRYQHPPLAEEGILGHINCSAISQKAGEERFTKIKSLTKELANLLMQCEGPELKERCSTIHSIVAMWKKHQKPKENVEEYKVNYLGELPQLWRTQDYGKFGLVLDYCSPDHPTPKPPLPIADLYEIVLSFKDDCSLVALSPATRGPDGSTEGCPGGTTRDSLEPEESGNPDVWVSSNTKEGPATGTSCTAETGNMSERPAQERREGENKGDEEGEQHNTQGTEAPREYSIRHVPGGLG</sequence>
<organism evidence="4 5">
    <name type="scientific">Pleurodeles waltl</name>
    <name type="common">Iberian ribbed newt</name>
    <dbReference type="NCBI Taxonomy" id="8319"/>
    <lineage>
        <taxon>Eukaryota</taxon>
        <taxon>Metazoa</taxon>
        <taxon>Chordata</taxon>
        <taxon>Craniata</taxon>
        <taxon>Vertebrata</taxon>
        <taxon>Euteleostomi</taxon>
        <taxon>Amphibia</taxon>
        <taxon>Batrachia</taxon>
        <taxon>Caudata</taxon>
        <taxon>Salamandroidea</taxon>
        <taxon>Salamandridae</taxon>
        <taxon>Pleurodelinae</taxon>
        <taxon>Pleurodeles</taxon>
    </lineage>
</organism>
<accession>A0AAV7P868</accession>
<dbReference type="Pfam" id="PF21600">
    <property type="entry name" value="ZSWIM1-3_helical"/>
    <property type="match status" value="1"/>
</dbReference>
<feature type="compositionally biased region" description="Basic and acidic residues" evidence="2">
    <location>
        <begin position="1162"/>
        <end position="1174"/>
    </location>
</feature>
<keyword evidence="1" id="KW-0863">Zinc-finger</keyword>
<evidence type="ECO:0000256" key="1">
    <source>
        <dbReference type="PROSITE-ProRule" id="PRU00325"/>
    </source>
</evidence>
<dbReference type="PROSITE" id="PS50966">
    <property type="entry name" value="ZF_SWIM"/>
    <property type="match status" value="1"/>
</dbReference>
<keyword evidence="1" id="KW-0479">Metal-binding</keyword>
<dbReference type="PANTHER" id="PTHR31569:SF3">
    <property type="entry name" value="ZINC FINGER SWIM DOMAIN-CONTAINING PROTEIN 3"/>
    <property type="match status" value="1"/>
</dbReference>
<proteinExistence type="predicted"/>
<evidence type="ECO:0000313" key="5">
    <source>
        <dbReference type="Proteomes" id="UP001066276"/>
    </source>
</evidence>
<reference evidence="4" key="1">
    <citation type="journal article" date="2022" name="bioRxiv">
        <title>Sequencing and chromosome-scale assembly of the giantPleurodeles waltlgenome.</title>
        <authorList>
            <person name="Brown T."/>
            <person name="Elewa A."/>
            <person name="Iarovenko S."/>
            <person name="Subramanian E."/>
            <person name="Araus A.J."/>
            <person name="Petzold A."/>
            <person name="Susuki M."/>
            <person name="Suzuki K.-i.T."/>
            <person name="Hayashi T."/>
            <person name="Toyoda A."/>
            <person name="Oliveira C."/>
            <person name="Osipova E."/>
            <person name="Leigh N.D."/>
            <person name="Simon A."/>
            <person name="Yun M.H."/>
        </authorList>
    </citation>
    <scope>NUCLEOTIDE SEQUENCE</scope>
    <source>
        <strain evidence="4">20211129_DDA</strain>
        <tissue evidence="4">Liver</tissue>
    </source>
</reference>
<feature type="region of interest" description="Disordered" evidence="2">
    <location>
        <begin position="703"/>
        <end position="724"/>
    </location>
</feature>
<feature type="compositionally biased region" description="Low complexity" evidence="2">
    <location>
        <begin position="172"/>
        <end position="184"/>
    </location>
</feature>
<dbReference type="InterPro" id="IPR048324">
    <property type="entry name" value="ZSWIM1-3_RNaseH-like"/>
</dbReference>
<dbReference type="InterPro" id="IPR007527">
    <property type="entry name" value="Znf_SWIM"/>
</dbReference>
<evidence type="ECO:0000313" key="4">
    <source>
        <dbReference type="EMBL" id="KAJ1123340.1"/>
    </source>
</evidence>
<dbReference type="AlphaFoldDB" id="A0AAV7P868"/>
<keyword evidence="5" id="KW-1185">Reference proteome</keyword>
<comment type="caution">
    <text evidence="4">The sequence shown here is derived from an EMBL/GenBank/DDBJ whole genome shotgun (WGS) entry which is preliminary data.</text>
</comment>
<dbReference type="InterPro" id="IPR045563">
    <property type="entry name" value="ZSWIM1/3_C"/>
</dbReference>
<dbReference type="InterPro" id="IPR048325">
    <property type="entry name" value="ZSWIM3_N"/>
</dbReference>
<dbReference type="Pfam" id="PF21056">
    <property type="entry name" value="ZSWIM1-3_RNaseH-like"/>
    <property type="match status" value="1"/>
</dbReference>
<evidence type="ECO:0000256" key="2">
    <source>
        <dbReference type="SAM" id="MobiDB-lite"/>
    </source>
</evidence>
<keyword evidence="1" id="KW-0862">Zinc</keyword>
<dbReference type="InterPro" id="IPR048326">
    <property type="entry name" value="ZSWIM1-3_helical"/>
</dbReference>
<dbReference type="PANTHER" id="PTHR31569">
    <property type="entry name" value="SWIM-TYPE DOMAIN-CONTAINING PROTEIN"/>
    <property type="match status" value="1"/>
</dbReference>